<evidence type="ECO:0000313" key="8">
    <source>
        <dbReference type="Proteomes" id="UP000321577"/>
    </source>
</evidence>
<comment type="subcellular location">
    <subcellularLocation>
        <location evidence="1">Membrane</location>
        <topology evidence="1">Multi-pass membrane protein</topology>
    </subcellularLocation>
</comment>
<organism evidence="7 8">
    <name type="scientific">Brevifollis gellanilyticus</name>
    <dbReference type="NCBI Taxonomy" id="748831"/>
    <lineage>
        <taxon>Bacteria</taxon>
        <taxon>Pseudomonadati</taxon>
        <taxon>Verrucomicrobiota</taxon>
        <taxon>Verrucomicrobiia</taxon>
        <taxon>Verrucomicrobiales</taxon>
        <taxon>Verrucomicrobiaceae</taxon>
    </lineage>
</organism>
<evidence type="ECO:0000256" key="4">
    <source>
        <dbReference type="ARBA" id="ARBA00023136"/>
    </source>
</evidence>
<gene>
    <name evidence="7" type="ORF">BGE01nite_05470</name>
</gene>
<dbReference type="InterPro" id="IPR000620">
    <property type="entry name" value="EamA_dom"/>
</dbReference>
<dbReference type="Proteomes" id="UP000321577">
    <property type="component" value="Unassembled WGS sequence"/>
</dbReference>
<evidence type="ECO:0000256" key="3">
    <source>
        <dbReference type="ARBA" id="ARBA00022989"/>
    </source>
</evidence>
<dbReference type="EMBL" id="BKAG01000002">
    <property type="protein sequence ID" value="GEP41256.1"/>
    <property type="molecule type" value="Genomic_DNA"/>
</dbReference>
<evidence type="ECO:0000256" key="2">
    <source>
        <dbReference type="ARBA" id="ARBA00022692"/>
    </source>
</evidence>
<feature type="transmembrane region" description="Helical" evidence="5">
    <location>
        <begin position="90"/>
        <end position="108"/>
    </location>
</feature>
<reference evidence="7 8" key="1">
    <citation type="submission" date="2019-07" db="EMBL/GenBank/DDBJ databases">
        <title>Whole genome shotgun sequence of Brevifollis gellanilyticus NBRC 108608.</title>
        <authorList>
            <person name="Hosoyama A."/>
            <person name="Uohara A."/>
            <person name="Ohji S."/>
            <person name="Ichikawa N."/>
        </authorList>
    </citation>
    <scope>NUCLEOTIDE SEQUENCE [LARGE SCALE GENOMIC DNA]</scope>
    <source>
        <strain evidence="7 8">NBRC 108608</strain>
    </source>
</reference>
<keyword evidence="8" id="KW-1185">Reference proteome</keyword>
<name>A0A512M3D8_9BACT</name>
<evidence type="ECO:0000313" key="7">
    <source>
        <dbReference type="EMBL" id="GEP41256.1"/>
    </source>
</evidence>
<dbReference type="PANTHER" id="PTHR22911:SF6">
    <property type="entry name" value="SOLUTE CARRIER FAMILY 35 MEMBER G1"/>
    <property type="match status" value="1"/>
</dbReference>
<evidence type="ECO:0000256" key="5">
    <source>
        <dbReference type="SAM" id="Phobius"/>
    </source>
</evidence>
<feature type="transmembrane region" description="Helical" evidence="5">
    <location>
        <begin position="173"/>
        <end position="194"/>
    </location>
</feature>
<accession>A0A512M3D8</accession>
<evidence type="ECO:0000256" key="1">
    <source>
        <dbReference type="ARBA" id="ARBA00004141"/>
    </source>
</evidence>
<dbReference type="GO" id="GO:0016020">
    <property type="term" value="C:membrane"/>
    <property type="evidence" value="ECO:0007669"/>
    <property type="project" value="UniProtKB-SubCell"/>
</dbReference>
<feature type="transmembrane region" description="Helical" evidence="5">
    <location>
        <begin position="29"/>
        <end position="47"/>
    </location>
</feature>
<dbReference type="Pfam" id="PF00892">
    <property type="entry name" value="EamA"/>
    <property type="match status" value="2"/>
</dbReference>
<keyword evidence="3 5" id="KW-1133">Transmembrane helix</keyword>
<evidence type="ECO:0000259" key="6">
    <source>
        <dbReference type="Pfam" id="PF00892"/>
    </source>
</evidence>
<dbReference type="AlphaFoldDB" id="A0A512M3D8"/>
<feature type="transmembrane region" description="Helical" evidence="5">
    <location>
        <begin position="115"/>
        <end position="132"/>
    </location>
</feature>
<comment type="caution">
    <text evidence="7">The sequence shown here is derived from an EMBL/GenBank/DDBJ whole genome shotgun (WGS) entry which is preliminary data.</text>
</comment>
<keyword evidence="2 5" id="KW-0812">Transmembrane</keyword>
<feature type="domain" description="EamA" evidence="6">
    <location>
        <begin position="2"/>
        <end position="130"/>
    </location>
</feature>
<feature type="domain" description="EamA" evidence="6">
    <location>
        <begin position="145"/>
        <end position="270"/>
    </location>
</feature>
<keyword evidence="4 5" id="KW-0472">Membrane</keyword>
<proteinExistence type="predicted"/>
<dbReference type="InterPro" id="IPR037185">
    <property type="entry name" value="EmrE-like"/>
</dbReference>
<protein>
    <recommendedName>
        <fullName evidence="6">EamA domain-containing protein</fullName>
    </recommendedName>
</protein>
<feature type="transmembrane region" description="Helical" evidence="5">
    <location>
        <begin position="138"/>
        <end position="161"/>
    </location>
</feature>
<feature type="transmembrane region" description="Helical" evidence="5">
    <location>
        <begin position="230"/>
        <end position="249"/>
    </location>
</feature>
<sequence>MLISLVGFTAMALLVKHLGSTRGVSPWWALFFRASIGMIVVAVIYGPGGKVSFKRAATGRLLVSRGVLGAIGTAAYYTTLPVLGAGKATLIGNTWSIWAALMAVPLLGEVLTMRKIIGLLLAIAGIALITEIEKGHAAHLGMHEMIAIGGALVAACVVVVIRQLTRTETSGTIFASQCLYAGLLALPFCVMHPWPGLTDVALLTFAALAASCGQLGMTEGFRYLPVSVGGAFQMLLPLLITAGGCLLFAETFTLMQSLGAALILAGCHGVVASGKAKGAGNAPKG</sequence>
<feature type="transmembrane region" description="Helical" evidence="5">
    <location>
        <begin position="59"/>
        <end position="78"/>
    </location>
</feature>
<dbReference type="SUPFAM" id="SSF103481">
    <property type="entry name" value="Multidrug resistance efflux transporter EmrE"/>
    <property type="match status" value="2"/>
</dbReference>
<dbReference type="PANTHER" id="PTHR22911">
    <property type="entry name" value="ACYL-MALONYL CONDENSING ENZYME-RELATED"/>
    <property type="match status" value="1"/>
</dbReference>